<gene>
    <name evidence="1" type="ORF">SCLCIDRAFT_1215113</name>
</gene>
<dbReference type="EMBL" id="KN822042">
    <property type="protein sequence ID" value="KIM62515.1"/>
    <property type="molecule type" value="Genomic_DNA"/>
</dbReference>
<dbReference type="HOGENOM" id="CLU_2795461_0_0_1"/>
<reference evidence="1 2" key="1">
    <citation type="submission" date="2014-04" db="EMBL/GenBank/DDBJ databases">
        <authorList>
            <consortium name="DOE Joint Genome Institute"/>
            <person name="Kuo A."/>
            <person name="Kohler A."/>
            <person name="Nagy L.G."/>
            <person name="Floudas D."/>
            <person name="Copeland A."/>
            <person name="Barry K.W."/>
            <person name="Cichocki N."/>
            <person name="Veneault-Fourrey C."/>
            <person name="LaButti K."/>
            <person name="Lindquist E.A."/>
            <person name="Lipzen A."/>
            <person name="Lundell T."/>
            <person name="Morin E."/>
            <person name="Murat C."/>
            <person name="Sun H."/>
            <person name="Tunlid A."/>
            <person name="Henrissat B."/>
            <person name="Grigoriev I.V."/>
            <person name="Hibbett D.S."/>
            <person name="Martin F."/>
            <person name="Nordberg H.P."/>
            <person name="Cantor M.N."/>
            <person name="Hua S.X."/>
        </authorList>
    </citation>
    <scope>NUCLEOTIDE SEQUENCE [LARGE SCALE GENOMIC DNA]</scope>
    <source>
        <strain evidence="1 2">Foug A</strain>
    </source>
</reference>
<dbReference type="Proteomes" id="UP000053989">
    <property type="component" value="Unassembled WGS sequence"/>
</dbReference>
<reference evidence="2" key="2">
    <citation type="submission" date="2015-01" db="EMBL/GenBank/DDBJ databases">
        <title>Evolutionary Origins and Diversification of the Mycorrhizal Mutualists.</title>
        <authorList>
            <consortium name="DOE Joint Genome Institute"/>
            <consortium name="Mycorrhizal Genomics Consortium"/>
            <person name="Kohler A."/>
            <person name="Kuo A."/>
            <person name="Nagy L.G."/>
            <person name="Floudas D."/>
            <person name="Copeland A."/>
            <person name="Barry K.W."/>
            <person name="Cichocki N."/>
            <person name="Veneault-Fourrey C."/>
            <person name="LaButti K."/>
            <person name="Lindquist E.A."/>
            <person name="Lipzen A."/>
            <person name="Lundell T."/>
            <person name="Morin E."/>
            <person name="Murat C."/>
            <person name="Riley R."/>
            <person name="Ohm R."/>
            <person name="Sun H."/>
            <person name="Tunlid A."/>
            <person name="Henrissat B."/>
            <person name="Grigoriev I.V."/>
            <person name="Hibbett D.S."/>
            <person name="Martin F."/>
        </authorList>
    </citation>
    <scope>NUCLEOTIDE SEQUENCE [LARGE SCALE GENOMIC DNA]</scope>
    <source>
        <strain evidence="2">Foug A</strain>
    </source>
</reference>
<dbReference type="AlphaFoldDB" id="A0A0C3DPG2"/>
<accession>A0A0C3DPG2</accession>
<protein>
    <submittedName>
        <fullName evidence="1">Uncharacterized protein</fullName>
    </submittedName>
</protein>
<dbReference type="InParanoid" id="A0A0C3DPG2"/>
<organism evidence="1 2">
    <name type="scientific">Scleroderma citrinum Foug A</name>
    <dbReference type="NCBI Taxonomy" id="1036808"/>
    <lineage>
        <taxon>Eukaryota</taxon>
        <taxon>Fungi</taxon>
        <taxon>Dikarya</taxon>
        <taxon>Basidiomycota</taxon>
        <taxon>Agaricomycotina</taxon>
        <taxon>Agaricomycetes</taxon>
        <taxon>Agaricomycetidae</taxon>
        <taxon>Boletales</taxon>
        <taxon>Sclerodermatineae</taxon>
        <taxon>Sclerodermataceae</taxon>
        <taxon>Scleroderma</taxon>
    </lineage>
</organism>
<keyword evidence="2" id="KW-1185">Reference proteome</keyword>
<evidence type="ECO:0000313" key="2">
    <source>
        <dbReference type="Proteomes" id="UP000053989"/>
    </source>
</evidence>
<proteinExistence type="predicted"/>
<evidence type="ECO:0000313" key="1">
    <source>
        <dbReference type="EMBL" id="KIM62515.1"/>
    </source>
</evidence>
<name>A0A0C3DPG2_9AGAM</name>
<sequence length="68" mass="7669">MYNQNQPQCPIARPNTATKDPLVLEIIAMCAYANRLLPQGIRGTDKLYPRRDWQVGPVCPIEGRVFLG</sequence>